<dbReference type="PANTHER" id="PTHR21180:SF32">
    <property type="entry name" value="ENDONUCLEASE_EXONUCLEASE_PHOSPHATASE FAMILY DOMAIN-CONTAINING PROTEIN 1"/>
    <property type="match status" value="1"/>
</dbReference>
<dbReference type="GO" id="GO:0003677">
    <property type="term" value="F:DNA binding"/>
    <property type="evidence" value="ECO:0007669"/>
    <property type="project" value="InterPro"/>
</dbReference>
<feature type="domain" description="Helix-hairpin-helix DNA-binding motif class 1" evidence="1">
    <location>
        <begin position="67"/>
        <end position="86"/>
    </location>
</feature>
<evidence type="ECO:0000313" key="3">
    <source>
        <dbReference type="Proteomes" id="UP000265715"/>
    </source>
</evidence>
<dbReference type="GO" id="GO:0015627">
    <property type="term" value="C:type II protein secretion system complex"/>
    <property type="evidence" value="ECO:0007669"/>
    <property type="project" value="TreeGrafter"/>
</dbReference>
<dbReference type="EMBL" id="QXDL01000111">
    <property type="protein sequence ID" value="RIH82714.1"/>
    <property type="molecule type" value="Genomic_DNA"/>
</dbReference>
<protein>
    <submittedName>
        <fullName evidence="2">Deoxyribonuclease</fullName>
        <ecNumber evidence="2">3.1.-.-</ecNumber>
    </submittedName>
</protein>
<dbReference type="GO" id="GO:0016787">
    <property type="term" value="F:hydrolase activity"/>
    <property type="evidence" value="ECO:0007669"/>
    <property type="project" value="UniProtKB-KW"/>
</dbReference>
<reference evidence="2 3" key="1">
    <citation type="submission" date="2018-08" db="EMBL/GenBank/DDBJ databases">
        <title>Meiothermus terrae DSM 26712 genome sequencing project.</title>
        <authorList>
            <person name="Da Costa M.S."/>
            <person name="Albuquerque L."/>
            <person name="Raposo P."/>
            <person name="Froufe H.J.C."/>
            <person name="Barroso C.S."/>
            <person name="Egas C."/>
        </authorList>
    </citation>
    <scope>NUCLEOTIDE SEQUENCE [LARGE SCALE GENOMIC DNA]</scope>
    <source>
        <strain evidence="2 3">DSM 26712</strain>
    </source>
</reference>
<dbReference type="Proteomes" id="UP000265715">
    <property type="component" value="Unassembled WGS sequence"/>
</dbReference>
<dbReference type="AlphaFoldDB" id="A0A399EDJ3"/>
<comment type="caution">
    <text evidence="2">The sequence shown here is derived from an EMBL/GenBank/DDBJ whole genome shotgun (WGS) entry which is preliminary data.</text>
</comment>
<proteinExistence type="predicted"/>
<dbReference type="Gene3D" id="1.10.150.320">
    <property type="entry name" value="Photosystem II 12 kDa extrinsic protein"/>
    <property type="match status" value="1"/>
</dbReference>
<keyword evidence="3" id="KW-1185">Reference proteome</keyword>
<evidence type="ECO:0000259" key="1">
    <source>
        <dbReference type="SMART" id="SM00278"/>
    </source>
</evidence>
<name>A0A399EDJ3_9DEIN</name>
<dbReference type="InterPro" id="IPR051675">
    <property type="entry name" value="Endo/Exo/Phosphatase_dom_1"/>
</dbReference>
<evidence type="ECO:0000313" key="2">
    <source>
        <dbReference type="EMBL" id="RIH82714.1"/>
    </source>
</evidence>
<dbReference type="PANTHER" id="PTHR21180">
    <property type="entry name" value="ENDONUCLEASE/EXONUCLEASE/PHOSPHATASE FAMILY DOMAIN-CONTAINING PROTEIN 1"/>
    <property type="match status" value="1"/>
</dbReference>
<dbReference type="SUPFAM" id="SSF47781">
    <property type="entry name" value="RuvA domain 2-like"/>
    <property type="match status" value="1"/>
</dbReference>
<gene>
    <name evidence="2" type="ORF">Mterra_02547</name>
</gene>
<dbReference type="GO" id="GO:0015628">
    <property type="term" value="P:protein secretion by the type II secretion system"/>
    <property type="evidence" value="ECO:0007669"/>
    <property type="project" value="TreeGrafter"/>
</dbReference>
<dbReference type="RefSeq" id="WP_420836701.1">
    <property type="nucleotide sequence ID" value="NZ_QXDL01000111.1"/>
</dbReference>
<dbReference type="InterPro" id="IPR003583">
    <property type="entry name" value="Hlx-hairpin-Hlx_DNA-bd_motif"/>
</dbReference>
<accession>A0A399EDJ3</accession>
<dbReference type="InterPro" id="IPR010994">
    <property type="entry name" value="RuvA_2-like"/>
</dbReference>
<dbReference type="EC" id="3.1.-.-" evidence="2"/>
<keyword evidence="2" id="KW-0378">Hydrolase</keyword>
<organism evidence="2 3">
    <name type="scientific">Calidithermus terrae</name>
    <dbReference type="NCBI Taxonomy" id="1408545"/>
    <lineage>
        <taxon>Bacteria</taxon>
        <taxon>Thermotogati</taxon>
        <taxon>Deinococcota</taxon>
        <taxon>Deinococci</taxon>
        <taxon>Thermales</taxon>
        <taxon>Thermaceae</taxon>
        <taxon>Calidithermus</taxon>
    </lineage>
</organism>
<sequence length="115" mass="12199">MASVRDLLTALYLLLVAGLGVASLWPRLTERFVPVEVVSPGAVSPAASDLASAPSPQPVSLNRASLEELERLPGVGPALARRIVEGRPYGSVEELDRVKGIGPKTLERLRPLVVP</sequence>
<dbReference type="GO" id="GO:0006281">
    <property type="term" value="P:DNA repair"/>
    <property type="evidence" value="ECO:0007669"/>
    <property type="project" value="InterPro"/>
</dbReference>
<feature type="domain" description="Helix-hairpin-helix DNA-binding motif class 1" evidence="1">
    <location>
        <begin position="93"/>
        <end position="112"/>
    </location>
</feature>
<dbReference type="Pfam" id="PF12836">
    <property type="entry name" value="HHH_3"/>
    <property type="match status" value="1"/>
</dbReference>
<dbReference type="SMART" id="SM00278">
    <property type="entry name" value="HhH1"/>
    <property type="match status" value="2"/>
</dbReference>